<reference evidence="1" key="2">
    <citation type="journal article" date="2015" name="Data Brief">
        <title>Shoot transcriptome of the giant reed, Arundo donax.</title>
        <authorList>
            <person name="Barrero R.A."/>
            <person name="Guerrero F.D."/>
            <person name="Moolhuijzen P."/>
            <person name="Goolsby J.A."/>
            <person name="Tidwell J."/>
            <person name="Bellgard S.E."/>
            <person name="Bellgard M.I."/>
        </authorList>
    </citation>
    <scope>NUCLEOTIDE SEQUENCE</scope>
    <source>
        <tissue evidence="1">Shoot tissue taken approximately 20 cm above the soil surface</tissue>
    </source>
</reference>
<accession>A0A0A8Y1R5</accession>
<organism evidence="1">
    <name type="scientific">Arundo donax</name>
    <name type="common">Giant reed</name>
    <name type="synonym">Donax arundinaceus</name>
    <dbReference type="NCBI Taxonomy" id="35708"/>
    <lineage>
        <taxon>Eukaryota</taxon>
        <taxon>Viridiplantae</taxon>
        <taxon>Streptophyta</taxon>
        <taxon>Embryophyta</taxon>
        <taxon>Tracheophyta</taxon>
        <taxon>Spermatophyta</taxon>
        <taxon>Magnoliopsida</taxon>
        <taxon>Liliopsida</taxon>
        <taxon>Poales</taxon>
        <taxon>Poaceae</taxon>
        <taxon>PACMAD clade</taxon>
        <taxon>Arundinoideae</taxon>
        <taxon>Arundineae</taxon>
        <taxon>Arundo</taxon>
    </lineage>
</organism>
<evidence type="ECO:0000313" key="1">
    <source>
        <dbReference type="EMBL" id="JAD19078.1"/>
    </source>
</evidence>
<proteinExistence type="predicted"/>
<name>A0A0A8Y1R5_ARUDO</name>
<dbReference type="EMBL" id="GBRH01278817">
    <property type="protein sequence ID" value="JAD19078.1"/>
    <property type="molecule type" value="Transcribed_RNA"/>
</dbReference>
<reference evidence="1" key="1">
    <citation type="submission" date="2014-09" db="EMBL/GenBank/DDBJ databases">
        <authorList>
            <person name="Magalhaes I.L.F."/>
            <person name="Oliveira U."/>
            <person name="Santos F.R."/>
            <person name="Vidigal T.H.D.A."/>
            <person name="Brescovit A.D."/>
            <person name="Santos A.J."/>
        </authorList>
    </citation>
    <scope>NUCLEOTIDE SEQUENCE</scope>
    <source>
        <tissue evidence="1">Shoot tissue taken approximately 20 cm above the soil surface</tissue>
    </source>
</reference>
<protein>
    <submittedName>
        <fullName evidence="1">Uncharacterized protein</fullName>
    </submittedName>
</protein>
<dbReference type="AlphaFoldDB" id="A0A0A8Y1R5"/>
<sequence>MGHNGAYLVWIPARNLCGWVIGPCASLHMSVGVYK</sequence>